<dbReference type="Proteomes" id="UP000267251">
    <property type="component" value="Unassembled WGS sequence"/>
</dbReference>
<dbReference type="AlphaFoldDB" id="A0A4P9YAG4"/>
<organism evidence="1 2">
    <name type="scientific">Piptocephalis cylindrospora</name>
    <dbReference type="NCBI Taxonomy" id="1907219"/>
    <lineage>
        <taxon>Eukaryota</taxon>
        <taxon>Fungi</taxon>
        <taxon>Fungi incertae sedis</taxon>
        <taxon>Zoopagomycota</taxon>
        <taxon>Zoopagomycotina</taxon>
        <taxon>Zoopagomycetes</taxon>
        <taxon>Zoopagales</taxon>
        <taxon>Piptocephalidaceae</taxon>
        <taxon>Piptocephalis</taxon>
    </lineage>
</organism>
<reference evidence="2" key="1">
    <citation type="journal article" date="2018" name="Nat. Microbiol.">
        <title>Leveraging single-cell genomics to expand the fungal tree of life.</title>
        <authorList>
            <person name="Ahrendt S.R."/>
            <person name="Quandt C.A."/>
            <person name="Ciobanu D."/>
            <person name="Clum A."/>
            <person name="Salamov A."/>
            <person name="Andreopoulos B."/>
            <person name="Cheng J.F."/>
            <person name="Woyke T."/>
            <person name="Pelin A."/>
            <person name="Henrissat B."/>
            <person name="Reynolds N.K."/>
            <person name="Benny G.L."/>
            <person name="Smith M.E."/>
            <person name="James T.Y."/>
            <person name="Grigoriev I.V."/>
        </authorList>
    </citation>
    <scope>NUCLEOTIDE SEQUENCE [LARGE SCALE GENOMIC DNA]</scope>
</reference>
<dbReference type="OrthoDB" id="10391277at2759"/>
<gene>
    <name evidence="1" type="ORF">BJ684DRAFT_18194</name>
</gene>
<proteinExistence type="predicted"/>
<evidence type="ECO:0000313" key="2">
    <source>
        <dbReference type="Proteomes" id="UP000267251"/>
    </source>
</evidence>
<protein>
    <submittedName>
        <fullName evidence="1">Uncharacterized protein</fullName>
    </submittedName>
</protein>
<sequence>MSSSSPPGSPEPSDSFTMFQTRNRMDLRISPTSAMTVLLFLAPEHTRWFTQVHLQQFISMIQEQLPALFQDEREGMRPGMARIWRGDEFVSTFCMVPSKSTCRVSIQRRPETNGRNYPSDTLTDGPALLKTLPKEFHALVEPIGHSHRVPLMPGWQLAYPKGNTPAPNLRQASLI</sequence>
<keyword evidence="2" id="KW-1185">Reference proteome</keyword>
<dbReference type="EMBL" id="KZ987729">
    <property type="protein sequence ID" value="RKP15491.1"/>
    <property type="molecule type" value="Genomic_DNA"/>
</dbReference>
<evidence type="ECO:0000313" key="1">
    <source>
        <dbReference type="EMBL" id="RKP15491.1"/>
    </source>
</evidence>
<name>A0A4P9YAG4_9FUNG</name>
<accession>A0A4P9YAG4</accession>